<gene>
    <name evidence="2" type="ORF">Tel_12575</name>
</gene>
<dbReference type="AlphaFoldDB" id="A0A0S2TFQ4"/>
<feature type="transmembrane region" description="Helical" evidence="1">
    <location>
        <begin position="34"/>
        <end position="58"/>
    </location>
</feature>
<proteinExistence type="predicted"/>
<reference evidence="2" key="1">
    <citation type="submission" date="2015-10" db="EMBL/GenBank/DDBJ databases">
        <title>Description of Candidatus Tenderia electrophaga gen. nov, sp. nov., an Uncultivated Electroautotroph from a Biocathode Enrichment.</title>
        <authorList>
            <person name="Eddie B.J."/>
            <person name="Malanoski A.P."/>
            <person name="Wang Z."/>
            <person name="Hall R.J."/>
            <person name="Oh S.D."/>
            <person name="Heiner C."/>
            <person name="Lin B."/>
            <person name="Strycharz-Glaven S.M."/>
        </authorList>
    </citation>
    <scope>NUCLEOTIDE SEQUENCE [LARGE SCALE GENOMIC DNA]</scope>
    <source>
        <strain evidence="2">NRL1</strain>
    </source>
</reference>
<keyword evidence="1" id="KW-1133">Transmembrane helix</keyword>
<dbReference type="EMBL" id="CP013099">
    <property type="protein sequence ID" value="ALP53901.1"/>
    <property type="molecule type" value="Genomic_DNA"/>
</dbReference>
<feature type="transmembrane region" description="Helical" evidence="1">
    <location>
        <begin position="6"/>
        <end position="22"/>
    </location>
</feature>
<keyword evidence="1" id="KW-0472">Membrane</keyword>
<keyword evidence="1" id="KW-0812">Transmembrane</keyword>
<name>A0A0S2TFQ4_9GAMM</name>
<dbReference type="Proteomes" id="UP000055136">
    <property type="component" value="Chromosome"/>
</dbReference>
<accession>A0A0S2TFQ4</accession>
<dbReference type="KEGG" id="tee:Tel_12575"/>
<evidence type="ECO:0000313" key="3">
    <source>
        <dbReference type="Proteomes" id="UP000055136"/>
    </source>
</evidence>
<dbReference type="STRING" id="1748243.Tel_12575"/>
<feature type="transmembrane region" description="Helical" evidence="1">
    <location>
        <begin position="70"/>
        <end position="91"/>
    </location>
</feature>
<evidence type="ECO:0000256" key="1">
    <source>
        <dbReference type="SAM" id="Phobius"/>
    </source>
</evidence>
<sequence>MFDYSTGMMIWIVVLIAVVPYVHRIRHPDQKFLAAYLIFLFSFIIASSALYALLAWLVEALNLTRLFGDVMTTLTFLILVFVPAFLVARWLTRKPPSQHNTVPP</sequence>
<protein>
    <submittedName>
        <fullName evidence="2">Uncharacterized protein</fullName>
    </submittedName>
</protein>
<evidence type="ECO:0000313" key="2">
    <source>
        <dbReference type="EMBL" id="ALP53901.1"/>
    </source>
</evidence>
<organism evidence="2 3">
    <name type="scientific">Candidatus Tenderia electrophaga</name>
    <dbReference type="NCBI Taxonomy" id="1748243"/>
    <lineage>
        <taxon>Bacteria</taxon>
        <taxon>Pseudomonadati</taxon>
        <taxon>Pseudomonadota</taxon>
        <taxon>Gammaproteobacteria</taxon>
        <taxon>Candidatus Tenderiales</taxon>
        <taxon>Candidatus Tenderiaceae</taxon>
        <taxon>Candidatus Tenderia</taxon>
    </lineage>
</organism>
<keyword evidence="3" id="KW-1185">Reference proteome</keyword>